<dbReference type="Pfam" id="PF00046">
    <property type="entry name" value="Homeodomain"/>
    <property type="match status" value="1"/>
</dbReference>
<sequence length="94" mass="10430">MQNGHGTGLLVSNGLTVINAQLSPPHQLPRMAEDQLKALEDNFQKNRNPSDLDITIIAAEVGLSETAVMRWFEHRLARWRQQQGLPANSGSVNE</sequence>
<keyword evidence="6 9" id="KW-0371">Homeobox</keyword>
<evidence type="ECO:0000256" key="7">
    <source>
        <dbReference type="ARBA" id="ARBA00023163"/>
    </source>
</evidence>
<dbReference type="CDD" id="cd00086">
    <property type="entry name" value="homeodomain"/>
    <property type="match status" value="1"/>
</dbReference>
<organism evidence="12 13">
    <name type="scientific">Lymnaea stagnalis</name>
    <name type="common">Great pond snail</name>
    <name type="synonym">Helix stagnalis</name>
    <dbReference type="NCBI Taxonomy" id="6523"/>
    <lineage>
        <taxon>Eukaryota</taxon>
        <taxon>Metazoa</taxon>
        <taxon>Spiralia</taxon>
        <taxon>Lophotrochozoa</taxon>
        <taxon>Mollusca</taxon>
        <taxon>Gastropoda</taxon>
        <taxon>Heterobranchia</taxon>
        <taxon>Euthyneura</taxon>
        <taxon>Panpulmonata</taxon>
        <taxon>Hygrophila</taxon>
        <taxon>Lymnaeoidea</taxon>
        <taxon>Lymnaeidae</taxon>
        <taxon>Lymnaea</taxon>
    </lineage>
</organism>
<reference evidence="12 13" key="1">
    <citation type="submission" date="2024-04" db="EMBL/GenBank/DDBJ databases">
        <authorList>
            <consortium name="Genoscope - CEA"/>
            <person name="William W."/>
        </authorList>
    </citation>
    <scope>NUCLEOTIDE SEQUENCE [LARGE SCALE GENOMIC DNA]</scope>
</reference>
<evidence type="ECO:0000313" key="13">
    <source>
        <dbReference type="Proteomes" id="UP001497497"/>
    </source>
</evidence>
<dbReference type="InterPro" id="IPR001356">
    <property type="entry name" value="HD"/>
</dbReference>
<feature type="DNA-binding region" description="Homeobox" evidence="9">
    <location>
        <begin position="32"/>
        <end position="83"/>
    </location>
</feature>
<evidence type="ECO:0000256" key="3">
    <source>
        <dbReference type="ARBA" id="ARBA00022473"/>
    </source>
</evidence>
<dbReference type="GO" id="GO:0006357">
    <property type="term" value="P:regulation of transcription by RNA polymerase II"/>
    <property type="evidence" value="ECO:0007669"/>
    <property type="project" value="TreeGrafter"/>
</dbReference>
<keyword evidence="7" id="KW-0804">Transcription</keyword>
<dbReference type="GO" id="GO:0030154">
    <property type="term" value="P:cell differentiation"/>
    <property type="evidence" value="ECO:0007669"/>
    <property type="project" value="InterPro"/>
</dbReference>
<evidence type="ECO:0000256" key="6">
    <source>
        <dbReference type="ARBA" id="ARBA00023155"/>
    </source>
</evidence>
<comment type="subcellular location">
    <subcellularLocation>
        <location evidence="1 9 10">Nucleus</location>
    </subcellularLocation>
</comment>
<dbReference type="PANTHER" id="PTHR21408:SF1">
    <property type="entry name" value="HOMEODOMAIN-ONLY PROTEIN"/>
    <property type="match status" value="1"/>
</dbReference>
<dbReference type="PANTHER" id="PTHR21408">
    <property type="entry name" value="HOMEODOMAIN-ONLY PROTEIN"/>
    <property type="match status" value="1"/>
</dbReference>
<dbReference type="SMART" id="SM00389">
    <property type="entry name" value="HOX"/>
    <property type="match status" value="1"/>
</dbReference>
<evidence type="ECO:0000256" key="8">
    <source>
        <dbReference type="ARBA" id="ARBA00023242"/>
    </source>
</evidence>
<protein>
    <recommendedName>
        <fullName evidence="2">Homeodomain-only protein</fullName>
    </recommendedName>
</protein>
<dbReference type="Proteomes" id="UP001497497">
    <property type="component" value="Unassembled WGS sequence"/>
</dbReference>
<evidence type="ECO:0000256" key="10">
    <source>
        <dbReference type="RuleBase" id="RU000682"/>
    </source>
</evidence>
<keyword evidence="4" id="KW-0678">Repressor</keyword>
<dbReference type="GO" id="GO:0003677">
    <property type="term" value="F:DNA binding"/>
    <property type="evidence" value="ECO:0007669"/>
    <property type="project" value="UniProtKB-UniRule"/>
</dbReference>
<dbReference type="InterPro" id="IPR039162">
    <property type="entry name" value="HOPX"/>
</dbReference>
<evidence type="ECO:0000256" key="4">
    <source>
        <dbReference type="ARBA" id="ARBA00022491"/>
    </source>
</evidence>
<keyword evidence="5" id="KW-0805">Transcription regulation</keyword>
<dbReference type="EMBL" id="CAXITT010000332">
    <property type="protein sequence ID" value="CAL1539207.1"/>
    <property type="molecule type" value="Genomic_DNA"/>
</dbReference>
<dbReference type="SUPFAM" id="SSF46689">
    <property type="entry name" value="Homeodomain-like"/>
    <property type="match status" value="1"/>
</dbReference>
<proteinExistence type="predicted"/>
<keyword evidence="9 10" id="KW-0238">DNA-binding</keyword>
<dbReference type="PROSITE" id="PS50071">
    <property type="entry name" value="HOMEOBOX_2"/>
    <property type="match status" value="1"/>
</dbReference>
<dbReference type="GO" id="GO:0005634">
    <property type="term" value="C:nucleus"/>
    <property type="evidence" value="ECO:0007669"/>
    <property type="project" value="UniProtKB-SubCell"/>
</dbReference>
<dbReference type="Gene3D" id="1.10.10.60">
    <property type="entry name" value="Homeodomain-like"/>
    <property type="match status" value="1"/>
</dbReference>
<evidence type="ECO:0000259" key="11">
    <source>
        <dbReference type="PROSITE" id="PS50071"/>
    </source>
</evidence>
<name>A0AAV2I3K7_LYMST</name>
<comment type="caution">
    <text evidence="12">The sequence shown here is derived from an EMBL/GenBank/DDBJ whole genome shotgun (WGS) entry which is preliminary data.</text>
</comment>
<accession>A0AAV2I3K7</accession>
<keyword evidence="3" id="KW-0217">Developmental protein</keyword>
<keyword evidence="8 9" id="KW-0539">Nucleus</keyword>
<evidence type="ECO:0000256" key="9">
    <source>
        <dbReference type="PROSITE-ProRule" id="PRU00108"/>
    </source>
</evidence>
<evidence type="ECO:0000313" key="12">
    <source>
        <dbReference type="EMBL" id="CAL1539207.1"/>
    </source>
</evidence>
<feature type="domain" description="Homeobox" evidence="11">
    <location>
        <begin position="30"/>
        <end position="82"/>
    </location>
</feature>
<dbReference type="AlphaFoldDB" id="A0AAV2I3K7"/>
<evidence type="ECO:0000256" key="1">
    <source>
        <dbReference type="ARBA" id="ARBA00004123"/>
    </source>
</evidence>
<dbReference type="InterPro" id="IPR009057">
    <property type="entry name" value="Homeodomain-like_sf"/>
</dbReference>
<evidence type="ECO:0000256" key="2">
    <source>
        <dbReference type="ARBA" id="ARBA00021327"/>
    </source>
</evidence>
<evidence type="ECO:0000256" key="5">
    <source>
        <dbReference type="ARBA" id="ARBA00023015"/>
    </source>
</evidence>
<gene>
    <name evidence="12" type="ORF">GSLYS_00013026001</name>
</gene>
<keyword evidence="13" id="KW-1185">Reference proteome</keyword>